<evidence type="ECO:0000313" key="11">
    <source>
        <dbReference type="EMBL" id="TFC01142.1"/>
    </source>
</evidence>
<dbReference type="PANTHER" id="PTHR30040">
    <property type="entry name" value="THIAMINE BIOSYNTHESIS LIPOPROTEIN APBE"/>
    <property type="match status" value="1"/>
</dbReference>
<accession>A0A4R8W5B7</accession>
<dbReference type="Pfam" id="PF02424">
    <property type="entry name" value="ApbE"/>
    <property type="match status" value="2"/>
</dbReference>
<dbReference type="Gene3D" id="3.10.520.10">
    <property type="entry name" value="ApbE-like domains"/>
    <property type="match status" value="2"/>
</dbReference>
<dbReference type="GO" id="GO:0046872">
    <property type="term" value="F:metal ion binding"/>
    <property type="evidence" value="ECO:0007669"/>
    <property type="project" value="UniProtKB-KW"/>
</dbReference>
<dbReference type="InterPro" id="IPR003374">
    <property type="entry name" value="ApbE-like_sf"/>
</dbReference>
<dbReference type="InterPro" id="IPR024932">
    <property type="entry name" value="ApbE"/>
</dbReference>
<evidence type="ECO:0000256" key="5">
    <source>
        <dbReference type="ARBA" id="ARBA00022679"/>
    </source>
</evidence>
<dbReference type="EMBL" id="SOFL01000036">
    <property type="protein sequence ID" value="TFC01142.1"/>
    <property type="molecule type" value="Genomic_DNA"/>
</dbReference>
<dbReference type="SUPFAM" id="SSF143631">
    <property type="entry name" value="ApbE-like"/>
    <property type="match status" value="1"/>
</dbReference>
<keyword evidence="8" id="KW-0460">Magnesium</keyword>
<evidence type="ECO:0000256" key="9">
    <source>
        <dbReference type="ARBA" id="ARBA00031306"/>
    </source>
</evidence>
<sequence>MGTMVSLRFAGVLPAAPVLHDVNRCFDESDRRFSLHRPDSELSRVAAGHLVLSRASAELRQAYTEALDWRRRTDGAFTPHRPDGIVDLNGIVKAQTMAAAARMLDAAGQTDWLLNVGGDLVGRGKFTTSPWQVGILDPVDRSALLCTLMLSPGRSAVATSGTAERGEHIWRYTRTHTGPDAAYRQVTVRAADIVTADVLATAIVAGGVHQRDEALDRFDIDVLTVDELGALTATAAFQTAPGLAPV</sequence>
<evidence type="ECO:0000256" key="6">
    <source>
        <dbReference type="ARBA" id="ARBA00022723"/>
    </source>
</evidence>
<organism evidence="11 12">
    <name type="scientific">Cryobacterium adonitolivorans</name>
    <dbReference type="NCBI Taxonomy" id="1259189"/>
    <lineage>
        <taxon>Bacteria</taxon>
        <taxon>Bacillati</taxon>
        <taxon>Actinomycetota</taxon>
        <taxon>Actinomycetes</taxon>
        <taxon>Micrococcales</taxon>
        <taxon>Microbacteriaceae</taxon>
        <taxon>Cryobacterium</taxon>
    </lineage>
</organism>
<evidence type="ECO:0000256" key="2">
    <source>
        <dbReference type="ARBA" id="ARBA00011955"/>
    </source>
</evidence>
<reference evidence="11 12" key="1">
    <citation type="submission" date="2019-03" db="EMBL/GenBank/DDBJ databases">
        <title>Genomics of glacier-inhabiting Cryobacterium strains.</title>
        <authorList>
            <person name="Liu Q."/>
            <person name="Xin Y.-H."/>
        </authorList>
    </citation>
    <scope>NUCLEOTIDE SEQUENCE [LARGE SCALE GENOMIC DNA]</scope>
    <source>
        <strain evidence="11 12">RHLS22-1</strain>
    </source>
</reference>
<gene>
    <name evidence="11" type="ORF">E3O42_10925</name>
</gene>
<keyword evidence="4" id="KW-0285">Flavoprotein</keyword>
<protein>
    <recommendedName>
        <fullName evidence="3">FAD:protein FMN transferase</fullName>
        <ecNumber evidence="2">2.7.1.180</ecNumber>
    </recommendedName>
    <alternativeName>
        <fullName evidence="9">Flavin transferase</fullName>
    </alternativeName>
</protein>
<dbReference type="GO" id="GO:0016740">
    <property type="term" value="F:transferase activity"/>
    <property type="evidence" value="ECO:0007669"/>
    <property type="project" value="UniProtKB-KW"/>
</dbReference>
<keyword evidence="7" id="KW-0274">FAD</keyword>
<dbReference type="OrthoDB" id="9778595at2"/>
<comment type="catalytic activity">
    <reaction evidence="10">
        <text>L-threonyl-[protein] + FAD = FMN-L-threonyl-[protein] + AMP + H(+)</text>
        <dbReference type="Rhea" id="RHEA:36847"/>
        <dbReference type="Rhea" id="RHEA-COMP:11060"/>
        <dbReference type="Rhea" id="RHEA-COMP:11061"/>
        <dbReference type="ChEBI" id="CHEBI:15378"/>
        <dbReference type="ChEBI" id="CHEBI:30013"/>
        <dbReference type="ChEBI" id="CHEBI:57692"/>
        <dbReference type="ChEBI" id="CHEBI:74257"/>
        <dbReference type="ChEBI" id="CHEBI:456215"/>
        <dbReference type="EC" id="2.7.1.180"/>
    </reaction>
</comment>
<keyword evidence="5 11" id="KW-0808">Transferase</keyword>
<evidence type="ECO:0000313" key="12">
    <source>
        <dbReference type="Proteomes" id="UP000297907"/>
    </source>
</evidence>
<keyword evidence="6" id="KW-0479">Metal-binding</keyword>
<evidence type="ECO:0000256" key="7">
    <source>
        <dbReference type="ARBA" id="ARBA00022827"/>
    </source>
</evidence>
<evidence type="ECO:0000256" key="1">
    <source>
        <dbReference type="ARBA" id="ARBA00001946"/>
    </source>
</evidence>
<evidence type="ECO:0000256" key="10">
    <source>
        <dbReference type="ARBA" id="ARBA00048540"/>
    </source>
</evidence>
<evidence type="ECO:0000256" key="3">
    <source>
        <dbReference type="ARBA" id="ARBA00016337"/>
    </source>
</evidence>
<proteinExistence type="predicted"/>
<dbReference type="EC" id="2.7.1.180" evidence="2"/>
<comment type="caution">
    <text evidence="11">The sequence shown here is derived from an EMBL/GenBank/DDBJ whole genome shotgun (WGS) entry which is preliminary data.</text>
</comment>
<dbReference type="PANTHER" id="PTHR30040:SF2">
    <property type="entry name" value="FAD:PROTEIN FMN TRANSFERASE"/>
    <property type="match status" value="1"/>
</dbReference>
<comment type="cofactor">
    <cofactor evidence="1">
        <name>Mg(2+)</name>
        <dbReference type="ChEBI" id="CHEBI:18420"/>
    </cofactor>
</comment>
<dbReference type="AlphaFoldDB" id="A0A4R8W5B7"/>
<evidence type="ECO:0000256" key="8">
    <source>
        <dbReference type="ARBA" id="ARBA00022842"/>
    </source>
</evidence>
<name>A0A4R8W5B7_9MICO</name>
<evidence type="ECO:0000256" key="4">
    <source>
        <dbReference type="ARBA" id="ARBA00022630"/>
    </source>
</evidence>
<keyword evidence="12" id="KW-1185">Reference proteome</keyword>
<dbReference type="Proteomes" id="UP000297907">
    <property type="component" value="Unassembled WGS sequence"/>
</dbReference>